<organism evidence="8 9">
    <name type="scientific">Candidatus Kinetoplastidibacterium desouzai TCC079E</name>
    <dbReference type="NCBI Taxonomy" id="1208919"/>
    <lineage>
        <taxon>Bacteria</taxon>
        <taxon>Pseudomonadati</taxon>
        <taxon>Pseudomonadota</taxon>
        <taxon>Betaproteobacteria</taxon>
        <taxon>Candidatus Kinetoplastidibacterium</taxon>
    </lineage>
</organism>
<dbReference type="InterPro" id="IPR050320">
    <property type="entry name" value="N5-glutamine_MTase"/>
</dbReference>
<dbReference type="PANTHER" id="PTHR18895">
    <property type="entry name" value="HEMK METHYLTRANSFERASE"/>
    <property type="match status" value="1"/>
</dbReference>
<dbReference type="GO" id="GO:0003676">
    <property type="term" value="F:nucleic acid binding"/>
    <property type="evidence" value="ECO:0007669"/>
    <property type="project" value="InterPro"/>
</dbReference>
<dbReference type="OrthoDB" id="9800643at2"/>
<dbReference type="InterPro" id="IPR029063">
    <property type="entry name" value="SAM-dependent_MTases_sf"/>
</dbReference>
<dbReference type="Proteomes" id="UP000011547">
    <property type="component" value="Chromosome"/>
</dbReference>
<comment type="similarity">
    <text evidence="5">Belongs to the protein N5-glutamine methyltransferase family. PrmC subfamily.</text>
</comment>
<dbReference type="PROSITE" id="PS00092">
    <property type="entry name" value="N6_MTASE"/>
    <property type="match status" value="1"/>
</dbReference>
<evidence type="ECO:0000313" key="8">
    <source>
        <dbReference type="EMBL" id="AGF46632.1"/>
    </source>
</evidence>
<dbReference type="NCBIfam" id="TIGR03534">
    <property type="entry name" value="RF_mod_PrmC"/>
    <property type="match status" value="1"/>
</dbReference>
<dbReference type="Pfam" id="PF05175">
    <property type="entry name" value="MTS"/>
    <property type="match status" value="1"/>
</dbReference>
<dbReference type="InterPro" id="IPR002052">
    <property type="entry name" value="DNA_methylase_N6_adenine_CS"/>
</dbReference>
<evidence type="ECO:0000256" key="4">
    <source>
        <dbReference type="ARBA" id="ARBA00048391"/>
    </source>
</evidence>
<evidence type="ECO:0000313" key="9">
    <source>
        <dbReference type="Proteomes" id="UP000011547"/>
    </source>
</evidence>
<dbReference type="InterPro" id="IPR004556">
    <property type="entry name" value="HemK-like"/>
</dbReference>
<keyword evidence="3 5" id="KW-0949">S-adenosyl-L-methionine</keyword>
<evidence type="ECO:0000259" key="6">
    <source>
        <dbReference type="Pfam" id="PF05175"/>
    </source>
</evidence>
<dbReference type="Gene3D" id="1.10.8.10">
    <property type="entry name" value="DNA helicase RuvA subunit, C-terminal domain"/>
    <property type="match status" value="1"/>
</dbReference>
<keyword evidence="1 5" id="KW-0489">Methyltransferase</keyword>
<feature type="binding site" evidence="5">
    <location>
        <position position="179"/>
    </location>
    <ligand>
        <name>S-adenosyl-L-methionine</name>
        <dbReference type="ChEBI" id="CHEBI:59789"/>
    </ligand>
</feature>
<protein>
    <recommendedName>
        <fullName evidence="5">Release factor glutamine methyltransferase</fullName>
        <shortName evidence="5">RF MTase</shortName>
        <ecNumber evidence="5">2.1.1.297</ecNumber>
    </recommendedName>
    <alternativeName>
        <fullName evidence="5">N5-glutamine methyltransferase PrmC</fullName>
    </alternativeName>
    <alternativeName>
        <fullName evidence="5">Protein-(glutamine-N5) MTase PrmC</fullName>
    </alternativeName>
    <alternativeName>
        <fullName evidence="5">Protein-glutamine N-methyltransferase PrmC</fullName>
    </alternativeName>
</protein>
<dbReference type="GO" id="GO:0032259">
    <property type="term" value="P:methylation"/>
    <property type="evidence" value="ECO:0007669"/>
    <property type="project" value="UniProtKB-KW"/>
</dbReference>
<dbReference type="RefSeq" id="WP_015396043.1">
    <property type="nucleotide sequence ID" value="NC_020294.1"/>
</dbReference>
<feature type="binding site" evidence="5">
    <location>
        <position position="136"/>
    </location>
    <ligand>
        <name>S-adenosyl-L-methionine</name>
        <dbReference type="ChEBI" id="CHEBI:59789"/>
    </ligand>
</feature>
<dbReference type="NCBIfam" id="TIGR00536">
    <property type="entry name" value="hemK_fam"/>
    <property type="match status" value="1"/>
</dbReference>
<reference evidence="8 9" key="1">
    <citation type="journal article" date="2013" name="Genome Biol. Evol.">
        <title>Genome evolution and phylogenomic analysis of candidatus kinetoplastibacterium, the betaproteobacterial endosymbionts of strigomonas and angomonas.</title>
        <authorList>
            <person name="Alves J.M."/>
            <person name="Serrano M.G."/>
            <person name="Maia da Silva F."/>
            <person name="Voegtly L.J."/>
            <person name="Matveyev A.V."/>
            <person name="Teixeira M.M."/>
            <person name="Camargo E.P."/>
            <person name="Buck G.A."/>
        </authorList>
    </citation>
    <scope>NUCLEOTIDE SEQUENCE [LARGE SCALE GENOMIC DNA]</scope>
    <source>
        <strain evidence="8 9">TCC079E</strain>
    </source>
</reference>
<comment type="function">
    <text evidence="5">Methylates the class 1 translation termination release factors RF1/PrfA and RF2/PrfB on the glutamine residue of the universally conserved GGQ motif.</text>
</comment>
<accession>M1LLK2</accession>
<evidence type="ECO:0000256" key="2">
    <source>
        <dbReference type="ARBA" id="ARBA00022679"/>
    </source>
</evidence>
<name>M1LLK2_9PROT</name>
<dbReference type="EC" id="2.1.1.297" evidence="5"/>
<evidence type="ECO:0000256" key="3">
    <source>
        <dbReference type="ARBA" id="ARBA00022691"/>
    </source>
</evidence>
<dbReference type="eggNOG" id="COG2890">
    <property type="taxonomic scope" value="Bacteria"/>
</dbReference>
<sequence length="272" mass="30994">MVSIEELIESSAIPRMEVMILLEHLLKKSRTWMIAHDSYLISSSVLNHYMRLVKRRLDGEPIAYLTGQKEFMGYNFFVNKDVLVPRPETELLVEHSLNIIKKYKKIPRIIDLGVGCGAIAISIYLYRQDSYVVGCDISNNALLVAEKNMKALKASINLLQSNWFDSISKQEKFDVIVANPPYIAKYDDHLKKGGLIFEPEHALTDGSIDGLGSIRIIVRDSINHMREGSSLWIEHGWNQAQQVRYIMNNYGFRDIVSLCDLSSIERVTGGFI</sequence>
<dbReference type="Gene3D" id="3.40.50.150">
    <property type="entry name" value="Vaccinia Virus protein VP39"/>
    <property type="match status" value="1"/>
</dbReference>
<keyword evidence="9" id="KW-1185">Reference proteome</keyword>
<dbReference type="InterPro" id="IPR040758">
    <property type="entry name" value="PrmC_N"/>
</dbReference>
<dbReference type="PATRIC" id="fig|1208919.3.peg.69"/>
<comment type="catalytic activity">
    <reaction evidence="4 5">
        <text>L-glutaminyl-[peptide chain release factor] + S-adenosyl-L-methionine = N(5)-methyl-L-glutaminyl-[peptide chain release factor] + S-adenosyl-L-homocysteine + H(+)</text>
        <dbReference type="Rhea" id="RHEA:42896"/>
        <dbReference type="Rhea" id="RHEA-COMP:10271"/>
        <dbReference type="Rhea" id="RHEA-COMP:10272"/>
        <dbReference type="ChEBI" id="CHEBI:15378"/>
        <dbReference type="ChEBI" id="CHEBI:30011"/>
        <dbReference type="ChEBI" id="CHEBI:57856"/>
        <dbReference type="ChEBI" id="CHEBI:59789"/>
        <dbReference type="ChEBI" id="CHEBI:61891"/>
        <dbReference type="EC" id="2.1.1.297"/>
    </reaction>
</comment>
<dbReference type="InterPro" id="IPR007848">
    <property type="entry name" value="Small_mtfrase_dom"/>
</dbReference>
<dbReference type="CDD" id="cd02440">
    <property type="entry name" value="AdoMet_MTases"/>
    <property type="match status" value="1"/>
</dbReference>
<feature type="binding site" evidence="5">
    <location>
        <position position="163"/>
    </location>
    <ligand>
        <name>S-adenosyl-L-methionine</name>
        <dbReference type="ChEBI" id="CHEBI:59789"/>
    </ligand>
</feature>
<dbReference type="Pfam" id="PF17827">
    <property type="entry name" value="PrmC_N"/>
    <property type="match status" value="1"/>
</dbReference>
<feature type="domain" description="Release factor glutamine methyltransferase N-terminal" evidence="7">
    <location>
        <begin position="11"/>
        <end position="67"/>
    </location>
</feature>
<dbReference type="InterPro" id="IPR019874">
    <property type="entry name" value="RF_methyltr_PrmC"/>
</dbReference>
<dbReference type="EMBL" id="CP003803">
    <property type="protein sequence ID" value="AGF46632.1"/>
    <property type="molecule type" value="Genomic_DNA"/>
</dbReference>
<dbReference type="HOGENOM" id="CLU_018398_3_1_4"/>
<dbReference type="SUPFAM" id="SSF53335">
    <property type="entry name" value="S-adenosyl-L-methionine-dependent methyltransferases"/>
    <property type="match status" value="1"/>
</dbReference>
<feature type="binding site" evidence="5">
    <location>
        <begin position="113"/>
        <end position="117"/>
    </location>
    <ligand>
        <name>S-adenosyl-L-methionine</name>
        <dbReference type="ChEBI" id="CHEBI:59789"/>
    </ligand>
</feature>
<evidence type="ECO:0000259" key="7">
    <source>
        <dbReference type="Pfam" id="PF17827"/>
    </source>
</evidence>
<dbReference type="HAMAP" id="MF_02126">
    <property type="entry name" value="RF_methyltr_PrmC"/>
    <property type="match status" value="1"/>
</dbReference>
<dbReference type="PANTHER" id="PTHR18895:SF74">
    <property type="entry name" value="MTRF1L RELEASE FACTOR GLUTAMINE METHYLTRANSFERASE"/>
    <property type="match status" value="1"/>
</dbReference>
<keyword evidence="2 5" id="KW-0808">Transferase</keyword>
<evidence type="ECO:0000256" key="1">
    <source>
        <dbReference type="ARBA" id="ARBA00022603"/>
    </source>
</evidence>
<feature type="binding site" evidence="5">
    <location>
        <begin position="179"/>
        <end position="182"/>
    </location>
    <ligand>
        <name>substrate</name>
    </ligand>
</feature>
<dbReference type="STRING" id="1208919.CDSE_0285"/>
<feature type="domain" description="Methyltransferase small" evidence="6">
    <location>
        <begin position="103"/>
        <end position="189"/>
    </location>
</feature>
<gene>
    <name evidence="5" type="primary">prmC</name>
    <name evidence="8" type="ORF">CDSE_0285</name>
</gene>
<proteinExistence type="inferred from homology"/>
<dbReference type="AlphaFoldDB" id="M1LLK2"/>
<dbReference type="GO" id="GO:0102559">
    <property type="term" value="F:peptide chain release factor N(5)-glutamine methyltransferase activity"/>
    <property type="evidence" value="ECO:0007669"/>
    <property type="project" value="UniProtKB-EC"/>
</dbReference>
<evidence type="ECO:0000256" key="5">
    <source>
        <dbReference type="HAMAP-Rule" id="MF_02126"/>
    </source>
</evidence>
<dbReference type="KEGG" id="kde:CDSE_0285"/>